<dbReference type="InterPro" id="IPR013784">
    <property type="entry name" value="Carb-bd-like_fold"/>
</dbReference>
<evidence type="ECO:0000256" key="6">
    <source>
        <dbReference type="PROSITE-ProRule" id="PRU01240"/>
    </source>
</evidence>
<protein>
    <recommendedName>
        <fullName evidence="12">Alpha-amylase</fullName>
    </recommendedName>
</protein>
<dbReference type="PROSITE" id="PS51892">
    <property type="entry name" value="SUBTILASE"/>
    <property type="match status" value="1"/>
</dbReference>
<dbReference type="SUPFAM" id="SSF49785">
    <property type="entry name" value="Galactose-binding domain-like"/>
    <property type="match status" value="1"/>
</dbReference>
<name>A0A917VQJ7_9ACTN</name>
<dbReference type="RefSeq" id="WP_189165790.1">
    <property type="nucleotide sequence ID" value="NZ_BMNT01000032.1"/>
</dbReference>
<evidence type="ECO:0000313" key="10">
    <source>
        <dbReference type="EMBL" id="GGL04578.1"/>
    </source>
</evidence>
<feature type="active site" description="Charge relay system" evidence="5 6">
    <location>
        <position position="190"/>
    </location>
</feature>
<reference evidence="10" key="2">
    <citation type="submission" date="2020-09" db="EMBL/GenBank/DDBJ databases">
        <authorList>
            <person name="Sun Q."/>
            <person name="Ohkuma M."/>
        </authorList>
    </citation>
    <scope>NUCLEOTIDE SEQUENCE</scope>
    <source>
        <strain evidence="10">JCM 13064</strain>
    </source>
</reference>
<dbReference type="SUPFAM" id="SSF49452">
    <property type="entry name" value="Starch-binding domain-like"/>
    <property type="match status" value="1"/>
</dbReference>
<dbReference type="InterPro" id="IPR008969">
    <property type="entry name" value="CarboxyPept-like_regulatory"/>
</dbReference>
<dbReference type="Gene3D" id="2.60.120.430">
    <property type="entry name" value="Galactose-binding lectin"/>
    <property type="match status" value="1"/>
</dbReference>
<dbReference type="AlphaFoldDB" id="A0A917VQJ7"/>
<evidence type="ECO:0000256" key="5">
    <source>
        <dbReference type="PIRSR" id="PIRSR615500-1"/>
    </source>
</evidence>
<feature type="active site" description="Charge relay system" evidence="5 6">
    <location>
        <position position="237"/>
    </location>
</feature>
<dbReference type="EMBL" id="BMNT01000032">
    <property type="protein sequence ID" value="GGL04578.1"/>
    <property type="molecule type" value="Genomic_DNA"/>
</dbReference>
<comment type="similarity">
    <text evidence="1 6">Belongs to the peptidase S8 family.</text>
</comment>
<dbReference type="PANTHER" id="PTHR43806">
    <property type="entry name" value="PEPTIDASE S8"/>
    <property type="match status" value="1"/>
</dbReference>
<evidence type="ECO:0000256" key="4">
    <source>
        <dbReference type="ARBA" id="ARBA00022825"/>
    </source>
</evidence>
<evidence type="ECO:0000259" key="9">
    <source>
        <dbReference type="Pfam" id="PF11721"/>
    </source>
</evidence>
<dbReference type="GO" id="GO:0030246">
    <property type="term" value="F:carbohydrate binding"/>
    <property type="evidence" value="ECO:0007669"/>
    <property type="project" value="InterPro"/>
</dbReference>
<dbReference type="InterPro" id="IPR050131">
    <property type="entry name" value="Peptidase_S8_subtilisin-like"/>
</dbReference>
<dbReference type="SUPFAM" id="SSF49464">
    <property type="entry name" value="Carboxypeptidase regulatory domain-like"/>
    <property type="match status" value="2"/>
</dbReference>
<feature type="active site" description="Charge relay system" evidence="5 6">
    <location>
        <position position="411"/>
    </location>
</feature>
<dbReference type="InterPro" id="IPR008979">
    <property type="entry name" value="Galactose-bd-like_sf"/>
</dbReference>
<keyword evidence="11" id="KW-1185">Reference proteome</keyword>
<dbReference type="Pfam" id="PF00082">
    <property type="entry name" value="Peptidase_S8"/>
    <property type="match status" value="1"/>
</dbReference>
<gene>
    <name evidence="10" type="ORF">GCM10007964_53430</name>
</gene>
<dbReference type="GO" id="GO:0004252">
    <property type="term" value="F:serine-type endopeptidase activity"/>
    <property type="evidence" value="ECO:0007669"/>
    <property type="project" value="UniProtKB-UniRule"/>
</dbReference>
<evidence type="ECO:0000259" key="8">
    <source>
        <dbReference type="Pfam" id="PF00082"/>
    </source>
</evidence>
<dbReference type="InterPro" id="IPR023828">
    <property type="entry name" value="Peptidase_S8_Ser-AS"/>
</dbReference>
<keyword evidence="3 6" id="KW-0378">Hydrolase</keyword>
<dbReference type="Gene3D" id="2.60.40.1120">
    <property type="entry name" value="Carboxypeptidase-like, regulatory domain"/>
    <property type="match status" value="3"/>
</dbReference>
<evidence type="ECO:0000313" key="11">
    <source>
        <dbReference type="Proteomes" id="UP000645217"/>
    </source>
</evidence>
<dbReference type="Pfam" id="PF13620">
    <property type="entry name" value="CarboxypepD_reg"/>
    <property type="match status" value="3"/>
</dbReference>
<comment type="caution">
    <text evidence="10">The sequence shown here is derived from an EMBL/GenBank/DDBJ whole genome shotgun (WGS) entry which is preliminary data.</text>
</comment>
<keyword evidence="7" id="KW-0732">Signal</keyword>
<keyword evidence="4 6" id="KW-0720">Serine protease</keyword>
<dbReference type="InterPro" id="IPR036852">
    <property type="entry name" value="Peptidase_S8/S53_dom_sf"/>
</dbReference>
<feature type="domain" description="Malectin" evidence="9">
    <location>
        <begin position="1022"/>
        <end position="1167"/>
    </location>
</feature>
<dbReference type="InterPro" id="IPR015500">
    <property type="entry name" value="Peptidase_S8_subtilisin-rel"/>
</dbReference>
<dbReference type="Pfam" id="PF11721">
    <property type="entry name" value="Malectin"/>
    <property type="match status" value="1"/>
</dbReference>
<evidence type="ECO:0000256" key="1">
    <source>
        <dbReference type="ARBA" id="ARBA00011073"/>
    </source>
</evidence>
<dbReference type="SUPFAM" id="SSF52743">
    <property type="entry name" value="Subtilisin-like"/>
    <property type="match status" value="1"/>
</dbReference>
<reference evidence="10" key="1">
    <citation type="journal article" date="2014" name="Int. J. Syst. Evol. Microbiol.">
        <title>Complete genome sequence of Corynebacterium casei LMG S-19264T (=DSM 44701T), isolated from a smear-ripened cheese.</title>
        <authorList>
            <consortium name="US DOE Joint Genome Institute (JGI-PGF)"/>
            <person name="Walter F."/>
            <person name="Albersmeier A."/>
            <person name="Kalinowski J."/>
            <person name="Ruckert C."/>
        </authorList>
    </citation>
    <scope>NUCLEOTIDE SEQUENCE</scope>
    <source>
        <strain evidence="10">JCM 13064</strain>
    </source>
</reference>
<feature type="chain" id="PRO_5036674347" description="Alpha-amylase" evidence="7">
    <location>
        <begin position="29"/>
        <end position="1179"/>
    </location>
</feature>
<organism evidence="10 11">
    <name type="scientific">Sphaerisporangium melleum</name>
    <dbReference type="NCBI Taxonomy" id="321316"/>
    <lineage>
        <taxon>Bacteria</taxon>
        <taxon>Bacillati</taxon>
        <taxon>Actinomycetota</taxon>
        <taxon>Actinomycetes</taxon>
        <taxon>Streptosporangiales</taxon>
        <taxon>Streptosporangiaceae</taxon>
        <taxon>Sphaerisporangium</taxon>
    </lineage>
</organism>
<dbReference type="PROSITE" id="PS00138">
    <property type="entry name" value="SUBTILASE_SER"/>
    <property type="match status" value="1"/>
</dbReference>
<dbReference type="InterPro" id="IPR000209">
    <property type="entry name" value="Peptidase_S8/S53_dom"/>
</dbReference>
<dbReference type="GO" id="GO:0006508">
    <property type="term" value="P:proteolysis"/>
    <property type="evidence" value="ECO:0007669"/>
    <property type="project" value="UniProtKB-KW"/>
</dbReference>
<keyword evidence="2 6" id="KW-0645">Protease</keyword>
<dbReference type="PRINTS" id="PR00723">
    <property type="entry name" value="SUBTILISIN"/>
</dbReference>
<evidence type="ECO:0000256" key="3">
    <source>
        <dbReference type="ARBA" id="ARBA00022801"/>
    </source>
</evidence>
<sequence>MSISRLWRAALIGTTSLALFLPQSVAYGATPAAGPGSDKINRVVTAELSADGKATFWVRLKDRADLRTARTAKTKSDKGRQVYRAKTQTATASQANLRKLLKARHADFTPFWIVNTIKVTGDAGLAADIAALPEVASIEPDQTSPSPDPQPGVAQAATGNVEWNVDRINAPKVWNELGDRGEGVVIASLDTGVQWDHPALKSKYRGTRPDGTADHNYNWYDPEGWCPAAEPCDDRGHGTHTIGTMVGDDGEGNGIGVAPGATFISIKGCGSSAVGCTRAATMAGGQWILAPTDLNGQNPRPDLAPDIVNNSWGGSGIDLFYKDIVEAWVAAGIFPAWSNGNEGPSCGTTGTPGGYIASYSAGAADVNGRIAYFSSRGEGEDGEIKPNITAPGVDIRSAVPGGGYALKSGTSMASPHVAATVALMWAASPYVKNDVALTRELLDRTAADVDDQGCGGTAGDNFVYGEGMLDAYAAVQATPAGEFGTLTGTVTSGGSPLEGVTVKITGPLNRTVTTGQDGSYSIPRLIAGDYQITAGKFTYDDATATVTVGDGSTATKDLSLTPQEMGTVSGTVSSVGLPESGATVRATGTPASTVTDAQGRYELRLPRKAYDLAVTAGSPCAENTTVPVTVTAALTQDIELTSHIDSYGYTCKTGTEPYIEGTERQPLNYDDEYQNISLPFAFPFYGRTYTSGMVSTNGFLSFGDYTYAYPTNESLPSADGPNAGVYPFWDDMGLFDFDEGHLYTATIGTAPNRTFVVEWRNARFYSRDELISYEALLGEDGSVGFRYRGISSDFATGEGATIGIENADGTDAFQYSHLTGGVLRDGQSITIAARGHGLVAGTVTDANDRRPVAGATVQVGDVATFTTGADGAFLGQVPAGDFPVEVSAGNYGTVTKDVTVAAGRRTTLDTALTTGRVTASTGQVTLVMPAGATRTGGFELSNPGATAAYTIEVDPAAKDWLGVTPAGGEVAAGGSVRVRVTASSAGVRPGTVRTGTLTVRSASGRTPAFPVTVSVVVPKVQVALEAGGGKKVTDAAGDIWTPDREYSRGGYGYVGAGHASSTGVRIAGTTEQALFASAREGMREYRFDGVPDGVYTVELGFAEIHGKRPGKRVFDVTAEGRPLVTALDVAKEAGQNTALTRQYTVKVTDGRLDVCFTARAGEPIVNAIRVTERPDKTAG</sequence>
<feature type="signal peptide" evidence="7">
    <location>
        <begin position="1"/>
        <end position="28"/>
    </location>
</feature>
<dbReference type="InterPro" id="IPR021720">
    <property type="entry name" value="Malectin_dom"/>
</dbReference>
<feature type="domain" description="Peptidase S8/S53" evidence="8">
    <location>
        <begin position="181"/>
        <end position="465"/>
    </location>
</feature>
<evidence type="ECO:0000256" key="7">
    <source>
        <dbReference type="SAM" id="SignalP"/>
    </source>
</evidence>
<dbReference type="Proteomes" id="UP000645217">
    <property type="component" value="Unassembled WGS sequence"/>
</dbReference>
<dbReference type="Gene3D" id="3.40.50.200">
    <property type="entry name" value="Peptidase S8/S53 domain"/>
    <property type="match status" value="1"/>
</dbReference>
<evidence type="ECO:0008006" key="12">
    <source>
        <dbReference type="Google" id="ProtNLM"/>
    </source>
</evidence>
<accession>A0A917VQJ7</accession>
<evidence type="ECO:0000256" key="2">
    <source>
        <dbReference type="ARBA" id="ARBA00022670"/>
    </source>
</evidence>
<dbReference type="PANTHER" id="PTHR43806:SF67">
    <property type="entry name" value="EGF-LIKE DOMAIN-CONTAINING PROTEIN"/>
    <property type="match status" value="1"/>
</dbReference>
<proteinExistence type="inferred from homology"/>